<proteinExistence type="predicted"/>
<reference evidence="2" key="1">
    <citation type="submission" date="2018-11" db="EMBL/GenBank/DDBJ databases">
        <authorList>
            <person name="Alioto T."/>
            <person name="Alioto T."/>
        </authorList>
    </citation>
    <scope>NUCLEOTIDE SEQUENCE</scope>
</reference>
<gene>
    <name evidence="2" type="ORF">MGAL_10B092118</name>
</gene>
<dbReference type="EMBL" id="UYJE01010509">
    <property type="protein sequence ID" value="VDI83871.1"/>
    <property type="molecule type" value="Genomic_DNA"/>
</dbReference>
<accession>A0A8B6HS72</accession>
<dbReference type="AlphaFoldDB" id="A0A8B6HS72"/>
<sequence length="194" mass="20787">MMKLTIFLVVGIAVVFVNGQTTQCTTVADCTCATDETATCHHDGTCHCHHTGGQGPTCTTEADCTCGADQTAQCAHGHCHCHHNHGKRETVACTNATTCDTHCAPNIGECKHDKCHCHHEAPALRAHCTTAVDCSCPHGTIAECDAHHQCQCKHDNGHPVGRRQVMCHNNSECAAHCSPHIGTCTNNKCHCHQH</sequence>
<dbReference type="Proteomes" id="UP000596742">
    <property type="component" value="Unassembled WGS sequence"/>
</dbReference>
<protein>
    <submittedName>
        <fullName evidence="2">Uncharacterized protein</fullName>
    </submittedName>
</protein>
<comment type="caution">
    <text evidence="2">The sequence shown here is derived from an EMBL/GenBank/DDBJ whole genome shotgun (WGS) entry which is preliminary data.</text>
</comment>
<dbReference type="OrthoDB" id="6072684at2759"/>
<evidence type="ECO:0000256" key="1">
    <source>
        <dbReference type="SAM" id="SignalP"/>
    </source>
</evidence>
<organism evidence="2 3">
    <name type="scientific">Mytilus galloprovincialis</name>
    <name type="common">Mediterranean mussel</name>
    <dbReference type="NCBI Taxonomy" id="29158"/>
    <lineage>
        <taxon>Eukaryota</taxon>
        <taxon>Metazoa</taxon>
        <taxon>Spiralia</taxon>
        <taxon>Lophotrochozoa</taxon>
        <taxon>Mollusca</taxon>
        <taxon>Bivalvia</taxon>
        <taxon>Autobranchia</taxon>
        <taxon>Pteriomorphia</taxon>
        <taxon>Mytilida</taxon>
        <taxon>Mytiloidea</taxon>
        <taxon>Mytilidae</taxon>
        <taxon>Mytilinae</taxon>
        <taxon>Mytilus</taxon>
    </lineage>
</organism>
<feature type="chain" id="PRO_5032663960" evidence="1">
    <location>
        <begin position="20"/>
        <end position="194"/>
    </location>
</feature>
<evidence type="ECO:0000313" key="2">
    <source>
        <dbReference type="EMBL" id="VDI83871.1"/>
    </source>
</evidence>
<feature type="signal peptide" evidence="1">
    <location>
        <begin position="1"/>
        <end position="19"/>
    </location>
</feature>
<name>A0A8B6HS72_MYTGA</name>
<keyword evidence="1" id="KW-0732">Signal</keyword>
<keyword evidence="3" id="KW-1185">Reference proteome</keyword>
<evidence type="ECO:0000313" key="3">
    <source>
        <dbReference type="Proteomes" id="UP000596742"/>
    </source>
</evidence>